<accession>A0AAV2FAR4</accession>
<dbReference type="EMBL" id="OZ034819">
    <property type="protein sequence ID" value="CAL1395356.1"/>
    <property type="molecule type" value="Genomic_DNA"/>
</dbReference>
<evidence type="ECO:0000313" key="3">
    <source>
        <dbReference type="Proteomes" id="UP001497516"/>
    </source>
</evidence>
<name>A0AAV2FAR4_9ROSI</name>
<organism evidence="2 3">
    <name type="scientific">Linum trigynum</name>
    <dbReference type="NCBI Taxonomy" id="586398"/>
    <lineage>
        <taxon>Eukaryota</taxon>
        <taxon>Viridiplantae</taxon>
        <taxon>Streptophyta</taxon>
        <taxon>Embryophyta</taxon>
        <taxon>Tracheophyta</taxon>
        <taxon>Spermatophyta</taxon>
        <taxon>Magnoliopsida</taxon>
        <taxon>eudicotyledons</taxon>
        <taxon>Gunneridae</taxon>
        <taxon>Pentapetalae</taxon>
        <taxon>rosids</taxon>
        <taxon>fabids</taxon>
        <taxon>Malpighiales</taxon>
        <taxon>Linaceae</taxon>
        <taxon>Linum</taxon>
    </lineage>
</organism>
<feature type="region of interest" description="Disordered" evidence="1">
    <location>
        <begin position="1"/>
        <end position="21"/>
    </location>
</feature>
<evidence type="ECO:0000313" key="2">
    <source>
        <dbReference type="EMBL" id="CAL1395356.1"/>
    </source>
</evidence>
<keyword evidence="3" id="KW-1185">Reference proteome</keyword>
<gene>
    <name evidence="2" type="ORF">LTRI10_LOCUS35795</name>
</gene>
<dbReference type="AlphaFoldDB" id="A0AAV2FAR4"/>
<proteinExistence type="predicted"/>
<protein>
    <submittedName>
        <fullName evidence="2">Uncharacterized protein</fullName>
    </submittedName>
</protein>
<dbReference type="Proteomes" id="UP001497516">
    <property type="component" value="Chromosome 6"/>
</dbReference>
<sequence>MPARHLSPLASGNPYDQTTYTAKDAPHLPALLEGGGDFRWWKRADPWTSNGLSSFLGGVVHLPLSSPANPRSPLSSSLLSPRTTTPATAACLSLLLRLLIAKLKESTGWVHNRVIEQVRVV</sequence>
<reference evidence="2 3" key="1">
    <citation type="submission" date="2024-04" db="EMBL/GenBank/DDBJ databases">
        <authorList>
            <person name="Fracassetti M."/>
        </authorList>
    </citation>
    <scope>NUCLEOTIDE SEQUENCE [LARGE SCALE GENOMIC DNA]</scope>
</reference>
<evidence type="ECO:0000256" key="1">
    <source>
        <dbReference type="SAM" id="MobiDB-lite"/>
    </source>
</evidence>